<name>A0A9I9E381_CUCME</name>
<evidence type="ECO:0000313" key="1">
    <source>
        <dbReference type="EnsemblPlants" id="MELO3C028042.2.1"/>
    </source>
</evidence>
<proteinExistence type="predicted"/>
<sequence>KPNHPPSRAVSAAVARSRGSVTFACRRTDQAEPPHAALASVPLTSSRLTRAVSCPTPPADHPPSASR</sequence>
<dbReference type="Gramene" id="MELO3C028042.2.1">
    <property type="protein sequence ID" value="MELO3C028042.2.1"/>
    <property type="gene ID" value="MELO3C028042.2"/>
</dbReference>
<dbReference type="EnsemblPlants" id="MELO3C028042.2.1">
    <property type="protein sequence ID" value="MELO3C028042.2.1"/>
    <property type="gene ID" value="MELO3C028042.2"/>
</dbReference>
<dbReference type="AlphaFoldDB" id="A0A9I9E381"/>
<reference evidence="1" key="1">
    <citation type="submission" date="2023-03" db="UniProtKB">
        <authorList>
            <consortium name="EnsemblPlants"/>
        </authorList>
    </citation>
    <scope>IDENTIFICATION</scope>
</reference>
<accession>A0A9I9E381</accession>
<protein>
    <submittedName>
        <fullName evidence="1">Uncharacterized protein</fullName>
    </submittedName>
</protein>
<organism evidence="1">
    <name type="scientific">Cucumis melo</name>
    <name type="common">Muskmelon</name>
    <dbReference type="NCBI Taxonomy" id="3656"/>
    <lineage>
        <taxon>Eukaryota</taxon>
        <taxon>Viridiplantae</taxon>
        <taxon>Streptophyta</taxon>
        <taxon>Embryophyta</taxon>
        <taxon>Tracheophyta</taxon>
        <taxon>Spermatophyta</taxon>
        <taxon>Magnoliopsida</taxon>
        <taxon>eudicotyledons</taxon>
        <taxon>Gunneridae</taxon>
        <taxon>Pentapetalae</taxon>
        <taxon>rosids</taxon>
        <taxon>fabids</taxon>
        <taxon>Cucurbitales</taxon>
        <taxon>Cucurbitaceae</taxon>
        <taxon>Benincaseae</taxon>
        <taxon>Cucumis</taxon>
    </lineage>
</organism>